<sequence>MKDEKKRTLYLKVRVSPEEMAAIKKKFENSGMSSLSTFVRAMIFEGYIAQVNENELKELTRIANNVANNINQIARRANVTNKVYKEDIEEVESLAGQIIDPLLFLQKKVLQLKH</sequence>
<gene>
    <name evidence="2" type="ORF">IE37_01924</name>
</gene>
<keyword evidence="1" id="KW-0175">Coiled coil</keyword>
<evidence type="ECO:0000313" key="2">
    <source>
        <dbReference type="EMBL" id="PWJ12234.1"/>
    </source>
</evidence>
<accession>A0A315XZS0</accession>
<evidence type="ECO:0000313" key="3">
    <source>
        <dbReference type="Proteomes" id="UP000245720"/>
    </source>
</evidence>
<protein>
    <submittedName>
        <fullName evidence="2">Mobilization protein MobC</fullName>
    </submittedName>
</protein>
<dbReference type="Pfam" id="PF21983">
    <property type="entry name" value="NikA-like"/>
    <property type="match status" value="1"/>
</dbReference>
<dbReference type="OrthoDB" id="9804743at2"/>
<evidence type="ECO:0000256" key="1">
    <source>
        <dbReference type="SAM" id="Coils"/>
    </source>
</evidence>
<reference evidence="2 3" key="1">
    <citation type="submission" date="2018-05" db="EMBL/GenBank/DDBJ databases">
        <title>The Hungate 1000. A catalogue of reference genomes from the rumen microbiome.</title>
        <authorList>
            <person name="Kelly W."/>
        </authorList>
    </citation>
    <scope>NUCLEOTIDE SEQUENCE [LARGE SCALE GENOMIC DNA]</scope>
    <source>
        <strain evidence="2 3">SAb67</strain>
    </source>
</reference>
<dbReference type="Proteomes" id="UP000245720">
    <property type="component" value="Unassembled WGS sequence"/>
</dbReference>
<dbReference type="InterPro" id="IPR053842">
    <property type="entry name" value="NikA-like"/>
</dbReference>
<proteinExistence type="predicted"/>
<dbReference type="RefSeq" id="WP_109726692.1">
    <property type="nucleotide sequence ID" value="NZ_QGDI01000007.1"/>
</dbReference>
<dbReference type="EMBL" id="QGDI01000007">
    <property type="protein sequence ID" value="PWJ12234.1"/>
    <property type="molecule type" value="Genomic_DNA"/>
</dbReference>
<comment type="caution">
    <text evidence="2">The sequence shown here is derived from an EMBL/GenBank/DDBJ whole genome shotgun (WGS) entry which is preliminary data.</text>
</comment>
<name>A0A315XZS0_RUMFL</name>
<feature type="coiled-coil region" evidence="1">
    <location>
        <begin position="49"/>
        <end position="76"/>
    </location>
</feature>
<dbReference type="AlphaFoldDB" id="A0A315XZS0"/>
<organism evidence="2 3">
    <name type="scientific">Ruminococcus flavefaciens</name>
    <dbReference type="NCBI Taxonomy" id="1265"/>
    <lineage>
        <taxon>Bacteria</taxon>
        <taxon>Bacillati</taxon>
        <taxon>Bacillota</taxon>
        <taxon>Clostridia</taxon>
        <taxon>Eubacteriales</taxon>
        <taxon>Oscillospiraceae</taxon>
        <taxon>Ruminococcus</taxon>
    </lineage>
</organism>